<dbReference type="Pfam" id="PF01513">
    <property type="entry name" value="NAD_kinase"/>
    <property type="match status" value="1"/>
</dbReference>
<keyword evidence="2" id="KW-1185">Reference proteome</keyword>
<dbReference type="InterPro" id="IPR016064">
    <property type="entry name" value="NAD/diacylglycerol_kinase_sf"/>
</dbReference>
<comment type="caution">
    <text evidence="1">The sequence shown here is derived from an EMBL/GenBank/DDBJ whole genome shotgun (WGS) entry which is preliminary data.</text>
</comment>
<dbReference type="InterPro" id="IPR017438">
    <property type="entry name" value="ATP-NAD_kinase_N"/>
</dbReference>
<dbReference type="Proteomes" id="UP000275048">
    <property type="component" value="Unassembled WGS sequence"/>
</dbReference>
<dbReference type="PANTHER" id="PTHR40697:SF2">
    <property type="entry name" value="ATP-NAD KINASE-RELATED"/>
    <property type="match status" value="1"/>
</dbReference>
<evidence type="ECO:0008006" key="3">
    <source>
        <dbReference type="Google" id="ProtNLM"/>
    </source>
</evidence>
<protein>
    <recommendedName>
        <fullName evidence="3">ATP-NAD kinase</fullName>
    </recommendedName>
</protein>
<evidence type="ECO:0000313" key="2">
    <source>
        <dbReference type="Proteomes" id="UP000275048"/>
    </source>
</evidence>
<dbReference type="PANTHER" id="PTHR40697">
    <property type="entry name" value="ACETOIN CATABOLISM PROTEIN X"/>
    <property type="match status" value="1"/>
</dbReference>
<dbReference type="InterPro" id="IPR002504">
    <property type="entry name" value="NADK"/>
</dbReference>
<evidence type="ECO:0000313" key="1">
    <source>
        <dbReference type="EMBL" id="RNB46832.1"/>
    </source>
</evidence>
<dbReference type="GO" id="GO:0005524">
    <property type="term" value="F:ATP binding"/>
    <property type="evidence" value="ECO:0007669"/>
    <property type="project" value="UniProtKB-ARBA"/>
</dbReference>
<dbReference type="InterPro" id="IPR039065">
    <property type="entry name" value="AcoX-like"/>
</dbReference>
<gene>
    <name evidence="1" type="ORF">EDM22_13280</name>
</gene>
<dbReference type="Gene3D" id="3.40.50.10330">
    <property type="entry name" value="Probable inorganic polyphosphate/atp-NAD kinase, domain 1"/>
    <property type="match status" value="1"/>
</dbReference>
<organism evidence="1 2">
    <name type="scientific">Agromyces tardus</name>
    <dbReference type="NCBI Taxonomy" id="2583849"/>
    <lineage>
        <taxon>Bacteria</taxon>
        <taxon>Bacillati</taxon>
        <taxon>Actinomycetota</taxon>
        <taxon>Actinomycetes</taxon>
        <taxon>Micrococcales</taxon>
        <taxon>Microbacteriaceae</taxon>
        <taxon>Agromyces</taxon>
    </lineage>
</organism>
<proteinExistence type="predicted"/>
<dbReference type="GO" id="GO:0003951">
    <property type="term" value="F:NAD+ kinase activity"/>
    <property type="evidence" value="ECO:0007669"/>
    <property type="project" value="InterPro"/>
</dbReference>
<dbReference type="Pfam" id="PF20143">
    <property type="entry name" value="NAD_kinase_C"/>
    <property type="match status" value="1"/>
</dbReference>
<dbReference type="GO" id="GO:0051287">
    <property type="term" value="F:NAD binding"/>
    <property type="evidence" value="ECO:0007669"/>
    <property type="project" value="UniProtKB-ARBA"/>
</dbReference>
<accession>A0A3M8A6Y4</accession>
<dbReference type="AlphaFoldDB" id="A0A3M8A6Y4"/>
<sequence>MRAPSAVPAPAMLRRMRSRPDVLGLIVNPVAGVGGPAGLAGSDGADVQRLARERGARSRADERASAALAVVAASHPNARVLTVAGAMGEHAVRAAGLEPVVVAQSGEPTSAADTAAAARALAAAGATLVLFAGGDGTARDVATGLALAGRAAPPEATRIETPGDEVEGLDTLAGARYSTGEASVDRVARSAYRDLEGGGLDTLAGARYSTGEASVDRVARSVYRDLEGGGLDTLAGARCSTGEVAALGIPAGVKMYSPAFAVSPSAAGALAAAWLTEGSLPTQLREVLDVDEAALRRARVEPRLYGMLRVPDRPGRTQARKSATSAGEHAAVRAAAHGAADRMERGIRYLLGPGGTMAELARELGVAKTPLGVDVVLDGELVLAGASEQQLLDEVRRGPAKAVVSIIGGQGFLLGRGNQQLSARVVGELGADPLLVVAPEQKLIDLGGRPLLVDTGDRDVDAGLAGFIRVVTGPASTSLYPVHAPEHEGEGHAP</sequence>
<dbReference type="GO" id="GO:0006741">
    <property type="term" value="P:NADP+ biosynthetic process"/>
    <property type="evidence" value="ECO:0007669"/>
    <property type="project" value="InterPro"/>
</dbReference>
<reference evidence="1 2" key="1">
    <citation type="submission" date="2018-10" db="EMBL/GenBank/DDBJ databases">
        <title>Isolation, diversity and antibacterial activity of antinobacteria from the wheat rhizosphere soil.</title>
        <authorList>
            <person name="Sun T."/>
        </authorList>
    </citation>
    <scope>NUCLEOTIDE SEQUENCE [LARGE SCALE GENOMIC DNA]</scope>
    <source>
        <strain evidence="1 2">SJ-23</strain>
    </source>
</reference>
<dbReference type="EMBL" id="RHHB01000029">
    <property type="protein sequence ID" value="RNB46832.1"/>
    <property type="molecule type" value="Genomic_DNA"/>
</dbReference>
<dbReference type="SUPFAM" id="SSF111331">
    <property type="entry name" value="NAD kinase/diacylglycerol kinase-like"/>
    <property type="match status" value="1"/>
</dbReference>
<name>A0A3M8A6Y4_9MICO</name>